<dbReference type="KEGG" id="sesp:BN6_47860"/>
<evidence type="ECO:0000256" key="4">
    <source>
        <dbReference type="PROSITE-ProRule" id="PRU00409"/>
    </source>
</evidence>
<evidence type="ECO:0000256" key="2">
    <source>
        <dbReference type="ARBA" id="ARBA00022741"/>
    </source>
</evidence>
<dbReference type="GO" id="GO:0046872">
    <property type="term" value="F:metal ion binding"/>
    <property type="evidence" value="ECO:0007669"/>
    <property type="project" value="InterPro"/>
</dbReference>
<dbReference type="GO" id="GO:0005524">
    <property type="term" value="F:ATP binding"/>
    <property type="evidence" value="ECO:0007669"/>
    <property type="project" value="UniProtKB-UniRule"/>
</dbReference>
<keyword evidence="1" id="KW-0436">Ligase</keyword>
<feature type="domain" description="ATP-grasp" evidence="5">
    <location>
        <begin position="102"/>
        <end position="299"/>
    </location>
</feature>
<evidence type="ECO:0000256" key="3">
    <source>
        <dbReference type="ARBA" id="ARBA00022840"/>
    </source>
</evidence>
<evidence type="ECO:0000259" key="5">
    <source>
        <dbReference type="PROSITE" id="PS50975"/>
    </source>
</evidence>
<dbReference type="InterPro" id="IPR003806">
    <property type="entry name" value="ATP-grasp_PylC-type"/>
</dbReference>
<dbReference type="EMBL" id="HE804045">
    <property type="protein sequence ID" value="CCH32061.1"/>
    <property type="molecule type" value="Genomic_DNA"/>
</dbReference>
<dbReference type="GO" id="GO:0016874">
    <property type="term" value="F:ligase activity"/>
    <property type="evidence" value="ECO:0007669"/>
    <property type="project" value="UniProtKB-KW"/>
</dbReference>
<keyword evidence="2 4" id="KW-0547">Nucleotide-binding</keyword>
<dbReference type="Pfam" id="PF02655">
    <property type="entry name" value="ATP-grasp_3"/>
    <property type="match status" value="1"/>
</dbReference>
<protein>
    <recommendedName>
        <fullName evidence="5">ATP-grasp domain-containing protein</fullName>
    </recommendedName>
</protein>
<gene>
    <name evidence="6" type="ordered locus">BN6_47860</name>
</gene>
<dbReference type="Proteomes" id="UP000006281">
    <property type="component" value="Chromosome"/>
</dbReference>
<sequence>MVYDTGSLAPTRIAEAAAEIDCEVVFAVADSDHGRAMRPTLELVGAVVPADAVTDLKAHRPDGIVTFSEHQLAPTVALAEALDLPYHAAADIDAITRKDRQRARFAQAGLEAIRFRTLTSVDQVDEAVAHVGVPAIIKPVLGAGSRNTTVVHTLEECRQWAAEALATEESVLLEEVLVGRPTDGPWADYIAVDCVATGEQVRPVFVTSKFALAEPFRERGGYGGRSVVPPEEVREVEDLACRAVRALGIRRGMADVEIKLTAAGPRVIEVNGRLGAWVDDLAIRSSTSDPAAVAVRSAVGVDFDLAPRYDGPIAFHYVVIPPLWATEVRSLRGVARLRRTPNVERIAVLTAPGASVDWRMGTRSHAASVLGRVDDHDQLAETIAAIEEVDWIDYR</sequence>
<reference evidence="6 7" key="1">
    <citation type="journal article" date="2012" name="BMC Genomics">
        <title>Complete genome sequence of Saccharothrix espanaensis DSM 44229T and comparison to the other completely sequenced Pseudonocardiaceae.</title>
        <authorList>
            <person name="Strobel T."/>
            <person name="Al-Dilaimi A."/>
            <person name="Blom J."/>
            <person name="Gessner A."/>
            <person name="Kalinowski J."/>
            <person name="Luzhetska M."/>
            <person name="Puhler A."/>
            <person name="Szczepanowski R."/>
            <person name="Bechthold A."/>
            <person name="Ruckert C."/>
        </authorList>
    </citation>
    <scope>NUCLEOTIDE SEQUENCE [LARGE SCALE GENOMIC DNA]</scope>
    <source>
        <strain evidence="7">ATCC 51144 / DSM 44229 / JCM 9112 / NBRC 15066 / NRRL 15764</strain>
    </source>
</reference>
<proteinExistence type="predicted"/>
<dbReference type="PANTHER" id="PTHR43585">
    <property type="entry name" value="FUMIPYRROLE BIOSYNTHESIS PROTEIN C"/>
    <property type="match status" value="1"/>
</dbReference>
<dbReference type="HOGENOM" id="CLU_029016_6_0_11"/>
<keyword evidence="3 4" id="KW-0067">ATP-binding</keyword>
<keyword evidence="7" id="KW-1185">Reference proteome</keyword>
<name>K0K149_SACES</name>
<dbReference type="InterPro" id="IPR011761">
    <property type="entry name" value="ATP-grasp"/>
</dbReference>
<dbReference type="PROSITE" id="PS50975">
    <property type="entry name" value="ATP_GRASP"/>
    <property type="match status" value="1"/>
</dbReference>
<dbReference type="STRING" id="1179773.BN6_47860"/>
<evidence type="ECO:0000313" key="7">
    <source>
        <dbReference type="Proteomes" id="UP000006281"/>
    </source>
</evidence>
<accession>K0K149</accession>
<evidence type="ECO:0000313" key="6">
    <source>
        <dbReference type="EMBL" id="CCH32061.1"/>
    </source>
</evidence>
<dbReference type="AlphaFoldDB" id="K0K149"/>
<dbReference type="Gene3D" id="3.30.470.20">
    <property type="entry name" value="ATP-grasp fold, B domain"/>
    <property type="match status" value="1"/>
</dbReference>
<dbReference type="InterPro" id="IPR052032">
    <property type="entry name" value="ATP-dep_AA_Ligase"/>
</dbReference>
<dbReference type="SUPFAM" id="SSF56059">
    <property type="entry name" value="Glutathione synthetase ATP-binding domain-like"/>
    <property type="match status" value="1"/>
</dbReference>
<dbReference type="PATRIC" id="fig|1179773.3.peg.4796"/>
<dbReference type="PANTHER" id="PTHR43585:SF2">
    <property type="entry name" value="ATP-GRASP ENZYME FSQD"/>
    <property type="match status" value="1"/>
</dbReference>
<evidence type="ECO:0000256" key="1">
    <source>
        <dbReference type="ARBA" id="ARBA00022598"/>
    </source>
</evidence>
<organism evidence="6 7">
    <name type="scientific">Saccharothrix espanaensis (strain ATCC 51144 / DSM 44229 / JCM 9112 / NBRC 15066 / NRRL 15764)</name>
    <dbReference type="NCBI Taxonomy" id="1179773"/>
    <lineage>
        <taxon>Bacteria</taxon>
        <taxon>Bacillati</taxon>
        <taxon>Actinomycetota</taxon>
        <taxon>Actinomycetes</taxon>
        <taxon>Pseudonocardiales</taxon>
        <taxon>Pseudonocardiaceae</taxon>
        <taxon>Saccharothrix</taxon>
    </lineage>
</organism>
<dbReference type="eggNOG" id="COG0151">
    <property type="taxonomic scope" value="Bacteria"/>
</dbReference>